<keyword evidence="9" id="KW-0511">Multifunctional enzyme</keyword>
<dbReference type="PRINTS" id="PR00864">
    <property type="entry name" value="PREPILNPTASE"/>
</dbReference>
<dbReference type="EC" id="3.4.23.43" evidence="9"/>
<dbReference type="PANTHER" id="PTHR30487:SF0">
    <property type="entry name" value="PREPILIN LEADER PEPTIDASE_N-METHYLTRANSFERASE-RELATED"/>
    <property type="match status" value="1"/>
</dbReference>
<keyword evidence="9" id="KW-0645">Protease</keyword>
<evidence type="ECO:0000256" key="3">
    <source>
        <dbReference type="ARBA" id="ARBA00022475"/>
    </source>
</evidence>
<evidence type="ECO:0000256" key="9">
    <source>
        <dbReference type="RuleBase" id="RU003794"/>
    </source>
</evidence>
<keyword evidence="6 10" id="KW-1133">Transmembrane helix</keyword>
<keyword evidence="14" id="KW-1185">Reference proteome</keyword>
<reference evidence="13 14" key="1">
    <citation type="submission" date="2021-05" db="EMBL/GenBank/DDBJ databases">
        <title>Fusibacter ferrireducens sp. nov., an anaerobic, sulfur- and Fe-reducing bacterium isolated from the mangrove sediment.</title>
        <authorList>
            <person name="Qiu D."/>
        </authorList>
    </citation>
    <scope>NUCLEOTIDE SEQUENCE [LARGE SCALE GENOMIC DNA]</scope>
    <source>
        <strain evidence="13 14">DSM 12116</strain>
    </source>
</reference>
<dbReference type="Proteomes" id="UP000746471">
    <property type="component" value="Unassembled WGS sequence"/>
</dbReference>
<keyword evidence="9" id="KW-0489">Methyltransferase</keyword>
<keyword evidence="5 9" id="KW-0812">Transmembrane</keyword>
<evidence type="ECO:0000256" key="5">
    <source>
        <dbReference type="ARBA" id="ARBA00022692"/>
    </source>
</evidence>
<evidence type="ECO:0000313" key="14">
    <source>
        <dbReference type="Proteomes" id="UP000746471"/>
    </source>
</evidence>
<evidence type="ECO:0000313" key="13">
    <source>
        <dbReference type="EMBL" id="MBS7527892.1"/>
    </source>
</evidence>
<evidence type="ECO:0000256" key="2">
    <source>
        <dbReference type="ARBA" id="ARBA00005801"/>
    </source>
</evidence>
<accession>A0ABS5PSK6</accession>
<name>A0ABS5PSK6_9FIRM</name>
<feature type="domain" description="Prepilin peptidase A24 N-terminal" evidence="12">
    <location>
        <begin position="36"/>
        <end position="119"/>
    </location>
</feature>
<evidence type="ECO:0000256" key="4">
    <source>
        <dbReference type="ARBA" id="ARBA00022519"/>
    </source>
</evidence>
<evidence type="ECO:0000256" key="7">
    <source>
        <dbReference type="ARBA" id="ARBA00023136"/>
    </source>
</evidence>
<feature type="transmembrane region" description="Helical" evidence="10">
    <location>
        <begin position="181"/>
        <end position="205"/>
    </location>
</feature>
<comment type="similarity">
    <text evidence="2 8">Belongs to the peptidase A24 family.</text>
</comment>
<dbReference type="InterPro" id="IPR050882">
    <property type="entry name" value="Prepilin_peptidase/N-MTase"/>
</dbReference>
<feature type="transmembrane region" description="Helical" evidence="10">
    <location>
        <begin position="265"/>
        <end position="286"/>
    </location>
</feature>
<dbReference type="InterPro" id="IPR014032">
    <property type="entry name" value="Peptidase_A24A_bac"/>
</dbReference>
<comment type="caution">
    <text evidence="13">The sequence shown here is derived from an EMBL/GenBank/DDBJ whole genome shotgun (WGS) entry which is preliminary data.</text>
</comment>
<feature type="transmembrane region" description="Helical" evidence="10">
    <location>
        <begin position="28"/>
        <end position="50"/>
    </location>
</feature>
<protein>
    <recommendedName>
        <fullName evidence="9">Prepilin leader peptidase/N-methyltransferase</fullName>
        <ecNumber evidence="9">2.1.1.-</ecNumber>
        <ecNumber evidence="9">3.4.23.43</ecNumber>
    </recommendedName>
</protein>
<dbReference type="EC" id="2.1.1.-" evidence="9"/>
<evidence type="ECO:0000256" key="1">
    <source>
        <dbReference type="ARBA" id="ARBA00004429"/>
    </source>
</evidence>
<sequence>MSVIHYNGIKRLHCNHYRSFVGLRWEAFPTYLLVLILGLVIGSFLNVCIYRIPNGESIVFPPSACGSCKTQLKPYELIPVFSYLVLRGRCRTCGERIAIQYPLVELANGILYVIAYHQFGFHFETLFAFVLISLMLVMALIDLHTMIIPDGIVLFGLITGLVTSAYHVFYGNSIYYSAKPYNGFIGMLSGSLILLAIALVTDLIYGESGGLGFGDVKIFAPIGLFLGWQLTLLALWLAFIIGGVFGVILLVFFKKQRRMQIPFGPFIAMGTVISLLFGKSLIYVWLFGSL</sequence>
<keyword evidence="3" id="KW-1003">Cell membrane</keyword>
<evidence type="ECO:0000256" key="8">
    <source>
        <dbReference type="RuleBase" id="RU003793"/>
    </source>
</evidence>
<dbReference type="InterPro" id="IPR010627">
    <property type="entry name" value="Prepilin_pept_A24_N"/>
</dbReference>
<proteinExistence type="inferred from homology"/>
<comment type="catalytic activity">
    <reaction evidence="9">
        <text>Typically cleaves a -Gly-|-Phe- bond to release an N-terminal, basic peptide of 5-8 residues from type IV prepilin, and then N-methylates the new N-terminal amino group, the methyl donor being S-adenosyl-L-methionine.</text>
        <dbReference type="EC" id="3.4.23.43"/>
    </reaction>
</comment>
<feature type="transmembrane region" description="Helical" evidence="10">
    <location>
        <begin position="121"/>
        <end position="141"/>
    </location>
</feature>
<dbReference type="PANTHER" id="PTHR30487">
    <property type="entry name" value="TYPE 4 PREPILIN-LIKE PROTEINS LEADER PEPTIDE-PROCESSING ENZYME"/>
    <property type="match status" value="1"/>
</dbReference>
<dbReference type="Gene3D" id="1.20.120.1220">
    <property type="match status" value="1"/>
</dbReference>
<keyword evidence="9" id="KW-0378">Hydrolase</keyword>
<dbReference type="Pfam" id="PF06750">
    <property type="entry name" value="A24_N_bact"/>
    <property type="match status" value="1"/>
</dbReference>
<feature type="transmembrane region" description="Helical" evidence="10">
    <location>
        <begin position="225"/>
        <end position="253"/>
    </location>
</feature>
<keyword evidence="9" id="KW-0808">Transferase</keyword>
<dbReference type="EMBL" id="JAHBCL010000027">
    <property type="protein sequence ID" value="MBS7527892.1"/>
    <property type="molecule type" value="Genomic_DNA"/>
</dbReference>
<evidence type="ECO:0000259" key="11">
    <source>
        <dbReference type="Pfam" id="PF01478"/>
    </source>
</evidence>
<organism evidence="13 14">
    <name type="scientific">Fusibacter paucivorans</name>
    <dbReference type="NCBI Taxonomy" id="76009"/>
    <lineage>
        <taxon>Bacteria</taxon>
        <taxon>Bacillati</taxon>
        <taxon>Bacillota</taxon>
        <taxon>Clostridia</taxon>
        <taxon>Eubacteriales</taxon>
        <taxon>Eubacteriales Family XII. Incertae Sedis</taxon>
        <taxon>Fusibacter</taxon>
    </lineage>
</organism>
<keyword evidence="7 10" id="KW-0472">Membrane</keyword>
<comment type="subcellular location">
    <subcellularLocation>
        <location evidence="1">Cell inner membrane</location>
        <topology evidence="1">Multi-pass membrane protein</topology>
    </subcellularLocation>
    <subcellularLocation>
        <location evidence="9">Cell membrane</location>
        <topology evidence="9">Multi-pass membrane protein</topology>
    </subcellularLocation>
</comment>
<gene>
    <name evidence="13" type="ORF">KHM83_14500</name>
</gene>
<dbReference type="Pfam" id="PF01478">
    <property type="entry name" value="Peptidase_A24"/>
    <property type="match status" value="1"/>
</dbReference>
<evidence type="ECO:0000259" key="12">
    <source>
        <dbReference type="Pfam" id="PF06750"/>
    </source>
</evidence>
<comment type="function">
    <text evidence="9">Plays an essential role in type IV pili and type II pseudopili formation by proteolytically removing the leader sequence from substrate proteins and subsequently monomethylating the alpha-amino group of the newly exposed N-terminal phenylalanine.</text>
</comment>
<keyword evidence="4" id="KW-0997">Cell inner membrane</keyword>
<feature type="transmembrane region" description="Helical" evidence="10">
    <location>
        <begin position="147"/>
        <end position="169"/>
    </location>
</feature>
<feature type="domain" description="Prepilin type IV endopeptidase peptidase" evidence="11">
    <location>
        <begin position="129"/>
        <end position="247"/>
    </location>
</feature>
<dbReference type="InterPro" id="IPR000045">
    <property type="entry name" value="Prepilin_IV_endopep_pep"/>
</dbReference>
<evidence type="ECO:0000256" key="10">
    <source>
        <dbReference type="SAM" id="Phobius"/>
    </source>
</evidence>
<evidence type="ECO:0000256" key="6">
    <source>
        <dbReference type="ARBA" id="ARBA00022989"/>
    </source>
</evidence>
<dbReference type="RefSeq" id="WP_213237753.1">
    <property type="nucleotide sequence ID" value="NZ_JAHBCL010000027.1"/>
</dbReference>